<evidence type="ECO:0000256" key="1">
    <source>
        <dbReference type="ARBA" id="ARBA00013260"/>
    </source>
</evidence>
<evidence type="ECO:0000256" key="4">
    <source>
        <dbReference type="ARBA" id="ARBA00048707"/>
    </source>
</evidence>
<dbReference type="FunFam" id="3.40.1490.10:FF:000001">
    <property type="entry name" value="Peptidyl-tRNA hydrolase 2"/>
    <property type="match status" value="1"/>
</dbReference>
<gene>
    <name evidence="8" type="primary">PTRH2</name>
    <name evidence="8" type="ORF">BLAG_LOCUS2328</name>
</gene>
<protein>
    <recommendedName>
        <fullName evidence="6">Peptidyl-tRNA hydrolase 2, mitochondrial</fullName>
        <ecNumber evidence="1">3.1.1.29</ecNumber>
    </recommendedName>
</protein>
<keyword evidence="7" id="KW-0812">Transmembrane</keyword>
<dbReference type="Gene3D" id="3.40.1490.10">
    <property type="entry name" value="Bit1"/>
    <property type="match status" value="1"/>
</dbReference>
<dbReference type="NCBIfam" id="TIGR00283">
    <property type="entry name" value="arch_pth2"/>
    <property type="match status" value="1"/>
</dbReference>
<dbReference type="SUPFAM" id="SSF102462">
    <property type="entry name" value="Peptidyl-tRNA hydrolase II"/>
    <property type="match status" value="1"/>
</dbReference>
<dbReference type="PANTHER" id="PTHR12649:SF11">
    <property type="entry name" value="PEPTIDYL-TRNA HYDROLASE 2, MITOCHONDRIAL"/>
    <property type="match status" value="1"/>
</dbReference>
<keyword evidence="9" id="KW-1185">Reference proteome</keyword>
<comment type="similarity">
    <text evidence="3">Belongs to the PTH2 family.</text>
</comment>
<evidence type="ECO:0000313" key="8">
    <source>
        <dbReference type="EMBL" id="CAH1233646.1"/>
    </source>
</evidence>
<reference evidence="8" key="1">
    <citation type="submission" date="2022-01" db="EMBL/GenBank/DDBJ databases">
        <authorList>
            <person name="Braso-Vives M."/>
        </authorList>
    </citation>
    <scope>NUCLEOTIDE SEQUENCE</scope>
</reference>
<evidence type="ECO:0000256" key="2">
    <source>
        <dbReference type="ARBA" id="ARBA00022801"/>
    </source>
</evidence>
<evidence type="ECO:0000313" key="9">
    <source>
        <dbReference type="Proteomes" id="UP000838412"/>
    </source>
</evidence>
<dbReference type="EC" id="3.1.1.29" evidence="1"/>
<evidence type="ECO:0000256" key="7">
    <source>
        <dbReference type="SAM" id="Phobius"/>
    </source>
</evidence>
<accession>A0A8J9VCD6</accession>
<name>A0A8J9VCD6_BRALA</name>
<sequence>MLEGSGLQLLAGVGFGIALGWLLRSRTGRKNLETADLKDDQCSHAAVSLYKKMSRNNPDLLQLWEYYGQPKVVVKAPDEPTLIELARQTRGIGLQTTLIQDAGRTQIAAGSKTVLGIGPGPVELIDQVTGHLKLY</sequence>
<comment type="function">
    <text evidence="5">Peptidyl-tRNA hydrolase which releases tRNAs from the ribosome during protein synthesis. Promotes caspase-independent apoptosis by regulating the function of two transcriptional regulators, AES and TLE1.</text>
</comment>
<feature type="transmembrane region" description="Helical" evidence="7">
    <location>
        <begin position="6"/>
        <end position="23"/>
    </location>
</feature>
<dbReference type="OrthoDB" id="1733656at2759"/>
<evidence type="ECO:0000256" key="5">
    <source>
        <dbReference type="ARBA" id="ARBA00059027"/>
    </source>
</evidence>
<dbReference type="GO" id="GO:2000811">
    <property type="term" value="P:negative regulation of anoikis"/>
    <property type="evidence" value="ECO:0007669"/>
    <property type="project" value="TreeGrafter"/>
</dbReference>
<keyword evidence="2" id="KW-0378">Hydrolase</keyword>
<comment type="catalytic activity">
    <reaction evidence="4">
        <text>an N-acyl-L-alpha-aminoacyl-tRNA + H2O = an N-acyl-L-amino acid + a tRNA + H(+)</text>
        <dbReference type="Rhea" id="RHEA:54448"/>
        <dbReference type="Rhea" id="RHEA-COMP:10123"/>
        <dbReference type="Rhea" id="RHEA-COMP:13883"/>
        <dbReference type="ChEBI" id="CHEBI:15377"/>
        <dbReference type="ChEBI" id="CHEBI:15378"/>
        <dbReference type="ChEBI" id="CHEBI:59874"/>
        <dbReference type="ChEBI" id="CHEBI:78442"/>
        <dbReference type="ChEBI" id="CHEBI:138191"/>
        <dbReference type="EC" id="3.1.1.29"/>
    </reaction>
</comment>
<evidence type="ECO:0000256" key="3">
    <source>
        <dbReference type="ARBA" id="ARBA00038050"/>
    </source>
</evidence>
<keyword evidence="7" id="KW-0472">Membrane</keyword>
<dbReference type="AlphaFoldDB" id="A0A8J9VCD6"/>
<dbReference type="InterPro" id="IPR023476">
    <property type="entry name" value="Pep_tRNA_hydro_II_dom_sf"/>
</dbReference>
<dbReference type="Proteomes" id="UP000838412">
    <property type="component" value="Chromosome 1"/>
</dbReference>
<dbReference type="InterPro" id="IPR002833">
    <property type="entry name" value="PTH2"/>
</dbReference>
<evidence type="ECO:0000256" key="6">
    <source>
        <dbReference type="ARBA" id="ARBA00067311"/>
    </source>
</evidence>
<dbReference type="GO" id="GO:0005829">
    <property type="term" value="C:cytosol"/>
    <property type="evidence" value="ECO:0007669"/>
    <property type="project" value="TreeGrafter"/>
</dbReference>
<organism evidence="8 9">
    <name type="scientific">Branchiostoma lanceolatum</name>
    <name type="common">Common lancelet</name>
    <name type="synonym">Amphioxus lanceolatum</name>
    <dbReference type="NCBI Taxonomy" id="7740"/>
    <lineage>
        <taxon>Eukaryota</taxon>
        <taxon>Metazoa</taxon>
        <taxon>Chordata</taxon>
        <taxon>Cephalochordata</taxon>
        <taxon>Leptocardii</taxon>
        <taxon>Amphioxiformes</taxon>
        <taxon>Branchiostomatidae</taxon>
        <taxon>Branchiostoma</taxon>
    </lineage>
</organism>
<dbReference type="Pfam" id="PF01981">
    <property type="entry name" value="PTH2"/>
    <property type="match status" value="1"/>
</dbReference>
<dbReference type="GO" id="GO:2000210">
    <property type="term" value="P:positive regulation of anoikis"/>
    <property type="evidence" value="ECO:0007669"/>
    <property type="project" value="TreeGrafter"/>
</dbReference>
<keyword evidence="7" id="KW-1133">Transmembrane helix</keyword>
<dbReference type="CDD" id="cd02430">
    <property type="entry name" value="PTH2"/>
    <property type="match status" value="1"/>
</dbReference>
<dbReference type="PANTHER" id="PTHR12649">
    <property type="entry name" value="PEPTIDYL-TRNA HYDROLASE 2"/>
    <property type="match status" value="1"/>
</dbReference>
<dbReference type="EMBL" id="OV696686">
    <property type="protein sequence ID" value="CAH1233646.1"/>
    <property type="molecule type" value="Genomic_DNA"/>
</dbReference>
<dbReference type="GO" id="GO:0004045">
    <property type="term" value="F:peptidyl-tRNA hydrolase activity"/>
    <property type="evidence" value="ECO:0007669"/>
    <property type="project" value="UniProtKB-EC"/>
</dbReference>
<proteinExistence type="inferred from homology"/>